<keyword evidence="5 6" id="KW-0472">Membrane</keyword>
<keyword evidence="9" id="KW-1185">Reference proteome</keyword>
<dbReference type="PROSITE" id="PS50850">
    <property type="entry name" value="MFS"/>
    <property type="match status" value="1"/>
</dbReference>
<gene>
    <name evidence="8" type="ORF">JMJ77_012235</name>
</gene>
<name>A0A9P7QSH2_9PEZI</name>
<keyword evidence="4 6" id="KW-1133">Transmembrane helix</keyword>
<feature type="transmembrane region" description="Helical" evidence="6">
    <location>
        <begin position="396"/>
        <end position="413"/>
    </location>
</feature>
<feature type="transmembrane region" description="Helical" evidence="6">
    <location>
        <begin position="264"/>
        <end position="285"/>
    </location>
</feature>
<comment type="subcellular location">
    <subcellularLocation>
        <location evidence="1">Membrane</location>
        <topology evidence="1">Multi-pass membrane protein</topology>
    </subcellularLocation>
</comment>
<dbReference type="PANTHER" id="PTHR43791:SF52">
    <property type="entry name" value="TRANSPORTER, PUTATIVE (AFU_ORTHOLOGUE AFUA_1G11820)-RELATED"/>
    <property type="match status" value="1"/>
</dbReference>
<sequence length="544" mass="61017">MADPLELETDRPKRNSRMIEKFDDEIKVAGVVDQQPVVSRSESVQSDTYGLSAGAKTFDKKLLYKLDMRLMIAMFFLNFLSLMGRTNIGAALIRQLPQDLHLDAMKVFIVLTMPAAPLILFEVPSNLLMRFLNRKFNFPYLWYMCVLDILLGKSAYVTESRCAWGRVTLNVEASAVMTESCIITIGQGFVKTFDQMVATRFFVGVFDAGLIPGCVFLCSLYYPPRHLQWRLGLITVANICSNIAGNFLAYAIANIQTTENFKGWRWIFIIEGIFTVVASLACLPANIGPPEKAKFLTEEEKQLIKNSVEIRSTEIGVVAEWKMFFTNPLNYCWAALYCFTTTTAYSVSIFSPSFVKSFHPELSAADVQAQIVPIFVVAAVACLTTAYAADRLNHRAAFGLGGFIFTIIGYAILRQDEHESTNVTMMALYFIAFGTFITLPMIWILTMQNLQTPFQRAIGSGFVVGVGNTSGYISAWIFKTSDGPYYKNGMTISMILVVIAFAILSATWLYIQMHNRRLDREERLHPSAGAGTKRLTGRSFRYKA</sequence>
<dbReference type="PANTHER" id="PTHR43791">
    <property type="entry name" value="PERMEASE-RELATED"/>
    <property type="match status" value="1"/>
</dbReference>
<evidence type="ECO:0000256" key="3">
    <source>
        <dbReference type="ARBA" id="ARBA00022692"/>
    </source>
</evidence>
<dbReference type="Gene3D" id="1.20.1250.20">
    <property type="entry name" value="MFS general substrate transporter like domains"/>
    <property type="match status" value="2"/>
</dbReference>
<evidence type="ECO:0000256" key="6">
    <source>
        <dbReference type="SAM" id="Phobius"/>
    </source>
</evidence>
<proteinExistence type="predicted"/>
<dbReference type="Pfam" id="PF07690">
    <property type="entry name" value="MFS_1"/>
    <property type="match status" value="1"/>
</dbReference>
<dbReference type="InterPro" id="IPR036259">
    <property type="entry name" value="MFS_trans_sf"/>
</dbReference>
<feature type="transmembrane region" description="Helical" evidence="6">
    <location>
        <begin position="70"/>
        <end position="93"/>
    </location>
</feature>
<comment type="caution">
    <text evidence="8">The sequence shown here is derived from an EMBL/GenBank/DDBJ whole genome shotgun (WGS) entry which is preliminary data.</text>
</comment>
<dbReference type="GO" id="GO:0022857">
    <property type="term" value="F:transmembrane transporter activity"/>
    <property type="evidence" value="ECO:0007669"/>
    <property type="project" value="InterPro"/>
</dbReference>
<evidence type="ECO:0000313" key="8">
    <source>
        <dbReference type="EMBL" id="KAG7041717.1"/>
    </source>
</evidence>
<evidence type="ECO:0000313" key="9">
    <source>
        <dbReference type="Proteomes" id="UP000699042"/>
    </source>
</evidence>
<feature type="transmembrane region" description="Helical" evidence="6">
    <location>
        <begin position="201"/>
        <end position="222"/>
    </location>
</feature>
<reference evidence="8" key="1">
    <citation type="submission" date="2021-05" db="EMBL/GenBank/DDBJ databases">
        <title>Comparative genomics of three Colletotrichum scovillei strains and genetic complementation revealed genes involved fungal growth and virulence on chili pepper.</title>
        <authorList>
            <person name="Hsieh D.-K."/>
            <person name="Chuang S.-C."/>
            <person name="Chen C.-Y."/>
            <person name="Chao Y.-T."/>
            <person name="Lu M.-Y.J."/>
            <person name="Lee M.-H."/>
            <person name="Shih M.-C."/>
        </authorList>
    </citation>
    <scope>NUCLEOTIDE SEQUENCE</scope>
    <source>
        <strain evidence="8">Coll-153</strain>
    </source>
</reference>
<dbReference type="GO" id="GO:0016020">
    <property type="term" value="C:membrane"/>
    <property type="evidence" value="ECO:0007669"/>
    <property type="project" value="UniProtKB-SubCell"/>
</dbReference>
<evidence type="ECO:0000256" key="5">
    <source>
        <dbReference type="ARBA" id="ARBA00023136"/>
    </source>
</evidence>
<feature type="transmembrane region" description="Helical" evidence="6">
    <location>
        <begin position="105"/>
        <end position="128"/>
    </location>
</feature>
<evidence type="ECO:0000259" key="7">
    <source>
        <dbReference type="PROSITE" id="PS50850"/>
    </source>
</evidence>
<evidence type="ECO:0000256" key="2">
    <source>
        <dbReference type="ARBA" id="ARBA00022448"/>
    </source>
</evidence>
<feature type="transmembrane region" description="Helical" evidence="6">
    <location>
        <begin position="457"/>
        <end position="478"/>
    </location>
</feature>
<keyword evidence="2" id="KW-0813">Transport</keyword>
<dbReference type="Proteomes" id="UP000699042">
    <property type="component" value="Unassembled WGS sequence"/>
</dbReference>
<feature type="transmembrane region" description="Helical" evidence="6">
    <location>
        <begin position="140"/>
        <end position="157"/>
    </location>
</feature>
<evidence type="ECO:0000256" key="4">
    <source>
        <dbReference type="ARBA" id="ARBA00022989"/>
    </source>
</evidence>
<feature type="transmembrane region" description="Helical" evidence="6">
    <location>
        <begin position="490"/>
        <end position="511"/>
    </location>
</feature>
<accession>A0A9P7QSH2</accession>
<dbReference type="EMBL" id="JAESDN010000014">
    <property type="protein sequence ID" value="KAG7041717.1"/>
    <property type="molecule type" value="Genomic_DNA"/>
</dbReference>
<feature type="transmembrane region" description="Helical" evidence="6">
    <location>
        <begin position="331"/>
        <end position="351"/>
    </location>
</feature>
<feature type="transmembrane region" description="Helical" evidence="6">
    <location>
        <begin position="425"/>
        <end position="445"/>
    </location>
</feature>
<feature type="transmembrane region" description="Helical" evidence="6">
    <location>
        <begin position="371"/>
        <end position="389"/>
    </location>
</feature>
<dbReference type="InterPro" id="IPR020846">
    <property type="entry name" value="MFS_dom"/>
</dbReference>
<dbReference type="AlphaFoldDB" id="A0A9P7QSH2"/>
<keyword evidence="3 6" id="KW-0812">Transmembrane</keyword>
<dbReference type="InterPro" id="IPR011701">
    <property type="entry name" value="MFS"/>
</dbReference>
<protein>
    <submittedName>
        <fullName evidence="8">Major facilitator superfamily transporter</fullName>
    </submittedName>
</protein>
<feature type="transmembrane region" description="Helical" evidence="6">
    <location>
        <begin position="229"/>
        <end position="252"/>
    </location>
</feature>
<dbReference type="SUPFAM" id="SSF103473">
    <property type="entry name" value="MFS general substrate transporter"/>
    <property type="match status" value="2"/>
</dbReference>
<evidence type="ECO:0000256" key="1">
    <source>
        <dbReference type="ARBA" id="ARBA00004141"/>
    </source>
</evidence>
<organism evidence="8 9">
    <name type="scientific">Colletotrichum scovillei</name>
    <dbReference type="NCBI Taxonomy" id="1209932"/>
    <lineage>
        <taxon>Eukaryota</taxon>
        <taxon>Fungi</taxon>
        <taxon>Dikarya</taxon>
        <taxon>Ascomycota</taxon>
        <taxon>Pezizomycotina</taxon>
        <taxon>Sordariomycetes</taxon>
        <taxon>Hypocreomycetidae</taxon>
        <taxon>Glomerellales</taxon>
        <taxon>Glomerellaceae</taxon>
        <taxon>Colletotrichum</taxon>
        <taxon>Colletotrichum acutatum species complex</taxon>
    </lineage>
</organism>
<feature type="domain" description="Major facilitator superfamily (MFS) profile" evidence="7">
    <location>
        <begin position="70"/>
        <end position="517"/>
    </location>
</feature>